<name>A0ABV7ACF6_9RHOB</name>
<proteinExistence type="predicted"/>
<evidence type="ECO:0000313" key="2">
    <source>
        <dbReference type="EMBL" id="MFC2966902.1"/>
    </source>
</evidence>
<keyword evidence="1" id="KW-0812">Transmembrane</keyword>
<protein>
    <submittedName>
        <fullName evidence="2">Uncharacterized protein</fullName>
    </submittedName>
</protein>
<accession>A0ABV7ACF6</accession>
<sequence>MGQKAEPPVKFRAMRLTSTGAISVVVTLGAIALLLMAIAFGYDENPGAKSSGEQIFNREARKAAIPTDVAAIACEHIDDLPEDYLGGWVIGYWSGIILHGADEALRKQRPHLSRTTPRMASSRVKFFCLASPRASIGEASYEALMSEIRRR</sequence>
<reference evidence="3" key="1">
    <citation type="journal article" date="2019" name="Int. J. Syst. Evol. Microbiol.">
        <title>The Global Catalogue of Microorganisms (GCM) 10K type strain sequencing project: providing services to taxonomists for standard genome sequencing and annotation.</title>
        <authorList>
            <consortium name="The Broad Institute Genomics Platform"/>
            <consortium name="The Broad Institute Genome Sequencing Center for Infectious Disease"/>
            <person name="Wu L."/>
            <person name="Ma J."/>
        </authorList>
    </citation>
    <scope>NUCLEOTIDE SEQUENCE [LARGE SCALE GENOMIC DNA]</scope>
    <source>
        <strain evidence="3">KCTC 62192</strain>
    </source>
</reference>
<dbReference type="Proteomes" id="UP001595443">
    <property type="component" value="Unassembled WGS sequence"/>
</dbReference>
<keyword evidence="1" id="KW-0472">Membrane</keyword>
<evidence type="ECO:0000313" key="3">
    <source>
        <dbReference type="Proteomes" id="UP001595443"/>
    </source>
</evidence>
<keyword evidence="1" id="KW-1133">Transmembrane helix</keyword>
<dbReference type="EMBL" id="JBHRSK010000003">
    <property type="protein sequence ID" value="MFC2966902.1"/>
    <property type="molecule type" value="Genomic_DNA"/>
</dbReference>
<keyword evidence="3" id="KW-1185">Reference proteome</keyword>
<gene>
    <name evidence="2" type="ORF">ACFOES_02245</name>
</gene>
<feature type="transmembrane region" description="Helical" evidence="1">
    <location>
        <begin position="21"/>
        <end position="42"/>
    </location>
</feature>
<evidence type="ECO:0000256" key="1">
    <source>
        <dbReference type="SAM" id="Phobius"/>
    </source>
</evidence>
<comment type="caution">
    <text evidence="2">The sequence shown here is derived from an EMBL/GenBank/DDBJ whole genome shotgun (WGS) entry which is preliminary data.</text>
</comment>
<organism evidence="2 3">
    <name type="scientific">Acidimangrovimonas pyrenivorans</name>
    <dbReference type="NCBI Taxonomy" id="2030798"/>
    <lineage>
        <taxon>Bacteria</taxon>
        <taxon>Pseudomonadati</taxon>
        <taxon>Pseudomonadota</taxon>
        <taxon>Alphaproteobacteria</taxon>
        <taxon>Rhodobacterales</taxon>
        <taxon>Paracoccaceae</taxon>
        <taxon>Acidimangrovimonas</taxon>
    </lineage>
</organism>